<dbReference type="GO" id="GO:0006310">
    <property type="term" value="P:DNA recombination"/>
    <property type="evidence" value="ECO:0007669"/>
    <property type="project" value="InterPro"/>
</dbReference>
<comment type="similarity">
    <text evidence="1">Belongs to the RecN family.</text>
</comment>
<evidence type="ECO:0000256" key="1">
    <source>
        <dbReference type="ARBA" id="ARBA00009441"/>
    </source>
</evidence>
<dbReference type="SUPFAM" id="SSF52540">
    <property type="entry name" value="P-loop containing nucleoside triphosphate hydrolases"/>
    <property type="match status" value="1"/>
</dbReference>
<evidence type="ECO:0000256" key="6">
    <source>
        <dbReference type="ARBA" id="ARBA00023204"/>
    </source>
</evidence>
<reference evidence="10" key="1">
    <citation type="submission" date="2018-10" db="EMBL/GenBank/DDBJ databases">
        <authorList>
            <person name="Aoki K."/>
        </authorList>
    </citation>
    <scope>NUCLEOTIDE SEQUENCE</scope>
</reference>
<accession>A0A3B1E540</accession>
<keyword evidence="4" id="KW-0227">DNA damage</keyword>
<organism evidence="10">
    <name type="scientific">hydrothermal vent metagenome</name>
    <dbReference type="NCBI Taxonomy" id="652676"/>
    <lineage>
        <taxon>unclassified sequences</taxon>
        <taxon>metagenomes</taxon>
        <taxon>ecological metagenomes</taxon>
    </lineage>
</organism>
<dbReference type="GO" id="GO:0006302">
    <property type="term" value="P:double-strand break repair"/>
    <property type="evidence" value="ECO:0007669"/>
    <property type="project" value="InterPro"/>
</dbReference>
<keyword evidence="5" id="KW-0067">ATP-binding</keyword>
<dbReference type="InterPro" id="IPR004604">
    <property type="entry name" value="DNA_recomb/repair_RecN"/>
</dbReference>
<dbReference type="EMBL" id="UOYO01000002">
    <property type="protein sequence ID" value="VAY86199.1"/>
    <property type="molecule type" value="Genomic_DNA"/>
</dbReference>
<dbReference type="InterPro" id="IPR038729">
    <property type="entry name" value="Rad50/SbcC_AAA"/>
</dbReference>
<dbReference type="GO" id="GO:0009432">
    <property type="term" value="P:SOS response"/>
    <property type="evidence" value="ECO:0007669"/>
    <property type="project" value="TreeGrafter"/>
</dbReference>
<dbReference type="PANTHER" id="PTHR11059">
    <property type="entry name" value="DNA REPAIR PROTEIN RECN"/>
    <property type="match status" value="1"/>
</dbReference>
<dbReference type="GO" id="GO:0016887">
    <property type="term" value="F:ATP hydrolysis activity"/>
    <property type="evidence" value="ECO:0007669"/>
    <property type="project" value="InterPro"/>
</dbReference>
<name>A0A3B1E540_9ZZZZ</name>
<evidence type="ECO:0000256" key="3">
    <source>
        <dbReference type="ARBA" id="ARBA00022741"/>
    </source>
</evidence>
<dbReference type="Pfam" id="PF13476">
    <property type="entry name" value="AAA_23"/>
    <property type="match status" value="1"/>
</dbReference>
<evidence type="ECO:0000256" key="8">
    <source>
        <dbReference type="SAM" id="Coils"/>
    </source>
</evidence>
<evidence type="ECO:0000256" key="7">
    <source>
        <dbReference type="ARBA" id="ARBA00033408"/>
    </source>
</evidence>
<keyword evidence="6" id="KW-0234">DNA repair</keyword>
<feature type="domain" description="Rad50/SbcC-type AAA" evidence="9">
    <location>
        <begin position="1"/>
        <end position="192"/>
    </location>
</feature>
<evidence type="ECO:0000256" key="2">
    <source>
        <dbReference type="ARBA" id="ARBA00021315"/>
    </source>
</evidence>
<keyword evidence="3" id="KW-0547">Nucleotide-binding</keyword>
<dbReference type="InterPro" id="IPR027417">
    <property type="entry name" value="P-loop_NTPase"/>
</dbReference>
<dbReference type="AlphaFoldDB" id="A0A3B1E540"/>
<dbReference type="GO" id="GO:0043590">
    <property type="term" value="C:bacterial nucleoid"/>
    <property type="evidence" value="ECO:0007669"/>
    <property type="project" value="TreeGrafter"/>
</dbReference>
<dbReference type="PANTHER" id="PTHR11059:SF0">
    <property type="entry name" value="DNA REPAIR PROTEIN RECN"/>
    <property type="match status" value="1"/>
</dbReference>
<dbReference type="Gene3D" id="3.40.50.300">
    <property type="entry name" value="P-loop containing nucleotide triphosphate hydrolases"/>
    <property type="match status" value="2"/>
</dbReference>
<feature type="coiled-coil region" evidence="8">
    <location>
        <begin position="273"/>
        <end position="303"/>
    </location>
</feature>
<keyword evidence="8" id="KW-0175">Coiled coil</keyword>
<dbReference type="PIRSF" id="PIRSF003128">
    <property type="entry name" value="RecN"/>
    <property type="match status" value="1"/>
</dbReference>
<evidence type="ECO:0000256" key="4">
    <source>
        <dbReference type="ARBA" id="ARBA00022763"/>
    </source>
</evidence>
<protein>
    <recommendedName>
        <fullName evidence="2">DNA repair protein RecN</fullName>
    </recommendedName>
    <alternativeName>
        <fullName evidence="7">Recombination protein N</fullName>
    </alternativeName>
</protein>
<evidence type="ECO:0000259" key="9">
    <source>
        <dbReference type="Pfam" id="PF13476"/>
    </source>
</evidence>
<evidence type="ECO:0000313" key="10">
    <source>
        <dbReference type="EMBL" id="VAY86199.1"/>
    </source>
</evidence>
<dbReference type="GO" id="GO:0005524">
    <property type="term" value="F:ATP binding"/>
    <property type="evidence" value="ECO:0007669"/>
    <property type="project" value="UniProtKB-KW"/>
</dbReference>
<gene>
    <name evidence="10" type="ORF">MNB_ARC-1_858</name>
</gene>
<proteinExistence type="inferred from homology"/>
<evidence type="ECO:0000256" key="5">
    <source>
        <dbReference type="ARBA" id="ARBA00022840"/>
    </source>
</evidence>
<sequence length="503" mass="57754">MQSFLSFDKVDLEFDTGLIVFTGASGAGKSILMSSILSLFGDSDAKAILSEVSIDNVRIRNEEYMIEKNEEFIIKQTNVSKTRYLLNNQTISKKSLKIFTANFSKHLHLKDTTDFHSVKIVSFLDFLASRDDGEFELLLNEFKTNFLKLKELKLKLKQKESCEKDLDELIQDTKYQINKIAQIDPKIDEYDQLKLVKENLSKKDKIQSAIDKSYALLQNTHHINTALQLLEKNSDFFDECINEINNIFEKFNDNLSAYADDNIESILDRIELLSQLQKKYGTLENAIKYKEEQEKKLQELENISFDKSILIKNIDKLTIIVDTLSSKLTIQRKQHIKKLENSINEYLKYLYLDGLKITINAKNLDRTGQDEIVFTLNNTSLDKISSGEFNRLRLALLASRSKYECQNGGILFLDEIDANLSGKESESIAKVLSELSKFYQIFAISHQPQLSATAKQHFLVKKENNISTVKLLDKTQRVDEISRMISGKDISNEAIGFAKRLLE</sequence>